<accession>A0ABP9R573</accession>
<evidence type="ECO:0000256" key="3">
    <source>
        <dbReference type="ARBA" id="ARBA00022729"/>
    </source>
</evidence>
<protein>
    <recommendedName>
        <fullName evidence="10">Entericidin A/B family lipoprotein</fullName>
    </recommendedName>
</protein>
<evidence type="ECO:0000256" key="4">
    <source>
        <dbReference type="ARBA" id="ARBA00023136"/>
    </source>
</evidence>
<keyword evidence="4" id="KW-0472">Membrane</keyword>
<dbReference type="InterPro" id="IPR012556">
    <property type="entry name" value="Entericidin"/>
</dbReference>
<evidence type="ECO:0000256" key="2">
    <source>
        <dbReference type="ARBA" id="ARBA00022475"/>
    </source>
</evidence>
<feature type="signal peptide" evidence="7">
    <location>
        <begin position="1"/>
        <end position="19"/>
    </location>
</feature>
<name>A0ABP9R573_9GAMM</name>
<evidence type="ECO:0008006" key="10">
    <source>
        <dbReference type="Google" id="ProtNLM"/>
    </source>
</evidence>
<dbReference type="Proteomes" id="UP001500074">
    <property type="component" value="Unassembled WGS sequence"/>
</dbReference>
<keyword evidence="3 7" id="KW-0732">Signal</keyword>
<feature type="chain" id="PRO_5046617354" description="Entericidin A/B family lipoprotein" evidence="7">
    <location>
        <begin position="20"/>
        <end position="43"/>
    </location>
</feature>
<dbReference type="PROSITE" id="PS51257">
    <property type="entry name" value="PROKAR_LIPOPROTEIN"/>
    <property type="match status" value="1"/>
</dbReference>
<evidence type="ECO:0000256" key="1">
    <source>
        <dbReference type="ARBA" id="ARBA00010296"/>
    </source>
</evidence>
<keyword evidence="9" id="KW-1185">Reference proteome</keyword>
<evidence type="ECO:0000313" key="8">
    <source>
        <dbReference type="EMBL" id="GAA5171872.1"/>
    </source>
</evidence>
<comment type="caution">
    <text evidence="8">The sequence shown here is derived from an EMBL/GenBank/DDBJ whole genome shotgun (WGS) entry which is preliminary data.</text>
</comment>
<sequence>MKKLTAMMFLMLMAAGTLAGCNTLEGAGEDIEQGGEEIQEEAS</sequence>
<keyword evidence="6" id="KW-0449">Lipoprotein</keyword>
<keyword evidence="5" id="KW-0564">Palmitate</keyword>
<evidence type="ECO:0000256" key="6">
    <source>
        <dbReference type="ARBA" id="ARBA00023288"/>
    </source>
</evidence>
<evidence type="ECO:0000313" key="9">
    <source>
        <dbReference type="Proteomes" id="UP001500074"/>
    </source>
</evidence>
<proteinExistence type="inferred from homology"/>
<reference evidence="9" key="1">
    <citation type="journal article" date="2019" name="Int. J. Syst. Evol. Microbiol.">
        <title>The Global Catalogue of Microorganisms (GCM) 10K type strain sequencing project: providing services to taxonomists for standard genome sequencing and annotation.</title>
        <authorList>
            <consortium name="The Broad Institute Genomics Platform"/>
            <consortium name="The Broad Institute Genome Sequencing Center for Infectious Disease"/>
            <person name="Wu L."/>
            <person name="Ma J."/>
        </authorList>
    </citation>
    <scope>NUCLEOTIDE SEQUENCE [LARGE SCALE GENOMIC DNA]</scope>
    <source>
        <strain evidence="9">JCM 18472</strain>
    </source>
</reference>
<gene>
    <name evidence="8" type="ORF">GCM10023342_07370</name>
</gene>
<dbReference type="EMBL" id="BAABKI010000010">
    <property type="protein sequence ID" value="GAA5171872.1"/>
    <property type="molecule type" value="Genomic_DNA"/>
</dbReference>
<comment type="similarity">
    <text evidence="1">Belongs to the EcnA/EcnB lipoprotein family.</text>
</comment>
<dbReference type="Pfam" id="PF08085">
    <property type="entry name" value="Entericidin"/>
    <property type="match status" value="1"/>
</dbReference>
<organism evidence="8 9">
    <name type="scientific">Modicisalibacter zincidurans</name>
    <dbReference type="NCBI Taxonomy" id="1178777"/>
    <lineage>
        <taxon>Bacteria</taxon>
        <taxon>Pseudomonadati</taxon>
        <taxon>Pseudomonadota</taxon>
        <taxon>Gammaproteobacteria</taxon>
        <taxon>Oceanospirillales</taxon>
        <taxon>Halomonadaceae</taxon>
        <taxon>Modicisalibacter</taxon>
    </lineage>
</organism>
<keyword evidence="2" id="KW-1003">Cell membrane</keyword>
<dbReference type="RefSeq" id="WP_031382282.1">
    <property type="nucleotide sequence ID" value="NZ_BAABKI010000010.1"/>
</dbReference>
<evidence type="ECO:0000256" key="5">
    <source>
        <dbReference type="ARBA" id="ARBA00023139"/>
    </source>
</evidence>
<evidence type="ECO:0000256" key="7">
    <source>
        <dbReference type="SAM" id="SignalP"/>
    </source>
</evidence>